<protein>
    <recommendedName>
        <fullName evidence="5">Poly A polymerase head domain-containing protein</fullName>
    </recommendedName>
</protein>
<dbReference type="GO" id="GO:0052927">
    <property type="term" value="F:CC tRNA cytidylyltransferase activity"/>
    <property type="evidence" value="ECO:0007669"/>
    <property type="project" value="TreeGrafter"/>
</dbReference>
<dbReference type="CDD" id="cd05398">
    <property type="entry name" value="NT_ClassII-CCAase"/>
    <property type="match status" value="1"/>
</dbReference>
<evidence type="ECO:0000313" key="7">
    <source>
        <dbReference type="Proteomes" id="UP000692954"/>
    </source>
</evidence>
<dbReference type="EMBL" id="CAJJDN010000120">
    <property type="protein sequence ID" value="CAD8119159.1"/>
    <property type="molecule type" value="Genomic_DNA"/>
</dbReference>
<dbReference type="GO" id="GO:0001680">
    <property type="term" value="P:tRNA 3'-terminal CCA addition"/>
    <property type="evidence" value="ECO:0007669"/>
    <property type="project" value="TreeGrafter"/>
</dbReference>
<evidence type="ECO:0000256" key="2">
    <source>
        <dbReference type="ARBA" id="ARBA00022679"/>
    </source>
</evidence>
<evidence type="ECO:0000259" key="5">
    <source>
        <dbReference type="Pfam" id="PF01743"/>
    </source>
</evidence>
<dbReference type="FunFam" id="3.30.460.10:FF:000019">
    <property type="entry name" value="tRNA nucleotidyltransferase cca2"/>
    <property type="match status" value="1"/>
</dbReference>
<reference evidence="6" key="1">
    <citation type="submission" date="2021-01" db="EMBL/GenBank/DDBJ databases">
        <authorList>
            <consortium name="Genoscope - CEA"/>
            <person name="William W."/>
        </authorList>
    </citation>
    <scope>NUCLEOTIDE SEQUENCE</scope>
</reference>
<dbReference type="InterPro" id="IPR002646">
    <property type="entry name" value="PolA_pol_head_dom"/>
</dbReference>
<keyword evidence="3 4" id="KW-0694">RNA-binding</keyword>
<feature type="domain" description="Poly A polymerase head" evidence="5">
    <location>
        <begin position="51"/>
        <end position="189"/>
    </location>
</feature>
<dbReference type="GO" id="GO:0003723">
    <property type="term" value="F:RNA binding"/>
    <property type="evidence" value="ECO:0007669"/>
    <property type="project" value="UniProtKB-KW"/>
</dbReference>
<evidence type="ECO:0000313" key="6">
    <source>
        <dbReference type="EMBL" id="CAD8119159.1"/>
    </source>
</evidence>
<dbReference type="OrthoDB" id="445712at2759"/>
<dbReference type="PANTHER" id="PTHR13734">
    <property type="entry name" value="TRNA-NUCLEOTIDYLTRANSFERASE"/>
    <property type="match status" value="1"/>
</dbReference>
<keyword evidence="7" id="KW-1185">Reference proteome</keyword>
<evidence type="ECO:0000256" key="3">
    <source>
        <dbReference type="ARBA" id="ARBA00022884"/>
    </source>
</evidence>
<proteinExistence type="inferred from homology"/>
<sequence length="507" mass="60146">MLKFFFKKQLNNLICMQQSQIVKKINLTDKENQILNTIMQFRNDTNIQSVLRIAGGWVRDKLMGNESHDIDITIDNMSGEQFVQKMKEYFESKNIKVSGFGVTRLNPEQSKHLETACIKILDQSIDFVNLRGETYTEDSRTPVIIVGTPEQDAFRRDLTINSLFYNLNTQEIEDFTKMGLQDLQNGIIRTPLDPYITFKDDPLRILRTFRFATRFGFQIVEEIPKVIALQDVKKALKTKVSRERIGIEMDWMLKSSKCLQGLNQYHQLGLWHIIFELPILQQHQCSVKVDDQGKYHLDSYECLQNLYKLKHFPQFQNIYGFESQEQFNFYIHLCSICMPYEKIIYKKGKQMESAIIYIVAESLKMPRKQTDDVFNACRLVEQFKLLKNEQINNNFKNLVNFLLEAKYLWELIIYLDYLQEYMKNPDTSFQFHQEFKNFIYSQNLQEFYNVKALIDGNEIKQIWNVEAKKIKEVKQNILIWQAMNPKATKEDLQQYIQQNKEQFVVNQ</sequence>
<comment type="similarity">
    <text evidence="1 4">Belongs to the tRNA nucleotidyltransferase/poly(A) polymerase family.</text>
</comment>
<dbReference type="GO" id="GO:0052929">
    <property type="term" value="F:ATP:3'-cytidine-cytidine-tRNA adenylyltransferase activity"/>
    <property type="evidence" value="ECO:0007669"/>
    <property type="project" value="TreeGrafter"/>
</dbReference>
<keyword evidence="2 4" id="KW-0808">Transferase</keyword>
<dbReference type="Pfam" id="PF01743">
    <property type="entry name" value="PolyA_pol"/>
    <property type="match status" value="1"/>
</dbReference>
<gene>
    <name evidence="6" type="ORF">PSON_ATCC_30995.1.T1200036</name>
</gene>
<organism evidence="6 7">
    <name type="scientific">Paramecium sonneborni</name>
    <dbReference type="NCBI Taxonomy" id="65129"/>
    <lineage>
        <taxon>Eukaryota</taxon>
        <taxon>Sar</taxon>
        <taxon>Alveolata</taxon>
        <taxon>Ciliophora</taxon>
        <taxon>Intramacronucleata</taxon>
        <taxon>Oligohymenophorea</taxon>
        <taxon>Peniculida</taxon>
        <taxon>Parameciidae</taxon>
        <taxon>Paramecium</taxon>
    </lineage>
</organism>
<dbReference type="Proteomes" id="UP000692954">
    <property type="component" value="Unassembled WGS sequence"/>
</dbReference>
<dbReference type="AlphaFoldDB" id="A0A8S1QU94"/>
<dbReference type="PANTHER" id="PTHR13734:SF5">
    <property type="entry name" value="CCA TRNA NUCLEOTIDYLTRANSFERASE, MITOCHONDRIAL"/>
    <property type="match status" value="1"/>
</dbReference>
<evidence type="ECO:0000256" key="1">
    <source>
        <dbReference type="ARBA" id="ARBA00007265"/>
    </source>
</evidence>
<evidence type="ECO:0000256" key="4">
    <source>
        <dbReference type="RuleBase" id="RU003953"/>
    </source>
</evidence>
<accession>A0A8S1QU94</accession>
<name>A0A8S1QU94_9CILI</name>
<comment type="caution">
    <text evidence="6">The sequence shown here is derived from an EMBL/GenBank/DDBJ whole genome shotgun (WGS) entry which is preliminary data.</text>
</comment>
<dbReference type="GO" id="GO:0005739">
    <property type="term" value="C:mitochondrion"/>
    <property type="evidence" value="ECO:0007669"/>
    <property type="project" value="UniProtKB-ARBA"/>
</dbReference>